<protein>
    <submittedName>
        <fullName evidence="2">H(+)/Cl(-) exchange transporter 3-like</fullName>
    </submittedName>
</protein>
<organism evidence="1 2">
    <name type="scientific">Vicugna pacos</name>
    <name type="common">Alpaca</name>
    <name type="synonym">Lama pacos</name>
    <dbReference type="NCBI Taxonomy" id="30538"/>
    <lineage>
        <taxon>Eukaryota</taxon>
        <taxon>Metazoa</taxon>
        <taxon>Chordata</taxon>
        <taxon>Craniata</taxon>
        <taxon>Vertebrata</taxon>
        <taxon>Euteleostomi</taxon>
        <taxon>Mammalia</taxon>
        <taxon>Eutheria</taxon>
        <taxon>Laurasiatheria</taxon>
        <taxon>Artiodactyla</taxon>
        <taxon>Tylopoda</taxon>
        <taxon>Camelidae</taxon>
        <taxon>Vicugna</taxon>
    </lineage>
</organism>
<evidence type="ECO:0000313" key="2">
    <source>
        <dbReference type="RefSeq" id="XP_072806733.1"/>
    </source>
</evidence>
<keyword evidence="1" id="KW-1185">Reference proteome</keyword>
<gene>
    <name evidence="2" type="primary">LOC140689670</name>
</gene>
<accession>A0ABM5CDK8</accession>
<name>A0ABM5CDK8_VICPA</name>
<evidence type="ECO:0000313" key="1">
    <source>
        <dbReference type="Proteomes" id="UP001652581"/>
    </source>
</evidence>
<dbReference type="Proteomes" id="UP001652581">
    <property type="component" value="Chromosome 27"/>
</dbReference>
<proteinExistence type="predicted"/>
<reference evidence="2" key="1">
    <citation type="submission" date="2025-08" db="UniProtKB">
        <authorList>
            <consortium name="RefSeq"/>
        </authorList>
    </citation>
    <scope>IDENTIFICATION</scope>
</reference>
<sequence length="75" mass="8127">MDASAAAGLFLPYDGGGDAIPLRELHERGTHYTVTNGGSISGSTHLLDLLDEPIPGVCTYHDFHTIDWVWEKCKG</sequence>
<dbReference type="RefSeq" id="XP_072806733.1">
    <property type="nucleotide sequence ID" value="XM_072950632.1"/>
</dbReference>
<dbReference type="GeneID" id="140689670"/>